<evidence type="ECO:0000256" key="4">
    <source>
        <dbReference type="ARBA" id="ARBA00022825"/>
    </source>
</evidence>
<keyword evidence="1" id="KW-0645">Protease</keyword>
<evidence type="ECO:0000313" key="8">
    <source>
        <dbReference type="Proteomes" id="UP000823561"/>
    </source>
</evidence>
<comment type="caution">
    <text evidence="7">The sequence shown here is derived from an EMBL/GenBank/DDBJ whole genome shotgun (WGS) entry which is preliminary data.</text>
</comment>
<dbReference type="InterPro" id="IPR001254">
    <property type="entry name" value="Trypsin_dom"/>
</dbReference>
<dbReference type="Proteomes" id="UP000823561">
    <property type="component" value="Chromosome 22"/>
</dbReference>
<organism evidence="7 8">
    <name type="scientific">Alosa alosa</name>
    <name type="common">allis shad</name>
    <dbReference type="NCBI Taxonomy" id="278164"/>
    <lineage>
        <taxon>Eukaryota</taxon>
        <taxon>Metazoa</taxon>
        <taxon>Chordata</taxon>
        <taxon>Craniata</taxon>
        <taxon>Vertebrata</taxon>
        <taxon>Euteleostomi</taxon>
        <taxon>Actinopterygii</taxon>
        <taxon>Neopterygii</taxon>
        <taxon>Teleostei</taxon>
        <taxon>Clupei</taxon>
        <taxon>Clupeiformes</taxon>
        <taxon>Clupeoidei</taxon>
        <taxon>Clupeidae</taxon>
        <taxon>Alosa</taxon>
    </lineage>
</organism>
<dbReference type="EMBL" id="JADWDJ010000022">
    <property type="protein sequence ID" value="KAG5262739.1"/>
    <property type="molecule type" value="Genomic_DNA"/>
</dbReference>
<dbReference type="PROSITE" id="PS50240">
    <property type="entry name" value="TRYPSIN_DOM"/>
    <property type="match status" value="1"/>
</dbReference>
<evidence type="ECO:0000256" key="2">
    <source>
        <dbReference type="ARBA" id="ARBA00022729"/>
    </source>
</evidence>
<dbReference type="InterPro" id="IPR001314">
    <property type="entry name" value="Peptidase_S1A"/>
</dbReference>
<evidence type="ECO:0000259" key="6">
    <source>
        <dbReference type="PROSITE" id="PS50240"/>
    </source>
</evidence>
<sequence>MAVMAEYIYIVAAILYVQGPASTIAQEVKSTDVCGTTPLLSSRIVGGQDASVGSWPWQVSLQRPYGHVCGGSLINKEWVLSAAHCFSSNDPSYWTVKLGQLTQQVNSAHAVSRDVAVIILHPNWDRNTFNHNMALVRLSSPVSFTSYIRPVCLADNDSIFLNGTDSWVSGWGYIKEGEPLPSPKALQEVKLSVVENYVCRSLLGSQAKVTDDMMCAGALEQGKDTCLEDTGGPMVNYQDSLWIQSGVVSFGKGCGRPGLPGVYARVSGYEKWITNYTRGDPPGFIRFRSTSNVTTPAPATSSPATSTEASANKPSAWFSHHVLFFTFFTIALIKD</sequence>
<evidence type="ECO:0000313" key="7">
    <source>
        <dbReference type="EMBL" id="KAG5262739.1"/>
    </source>
</evidence>
<keyword evidence="3" id="KW-0378">Hydrolase</keyword>
<feature type="domain" description="Peptidase S1" evidence="6">
    <location>
        <begin position="44"/>
        <end position="278"/>
    </location>
</feature>
<dbReference type="SMART" id="SM00020">
    <property type="entry name" value="Tryp_SPc"/>
    <property type="match status" value="1"/>
</dbReference>
<protein>
    <recommendedName>
        <fullName evidence="6">Peptidase S1 domain-containing protein</fullName>
    </recommendedName>
</protein>
<evidence type="ECO:0000256" key="1">
    <source>
        <dbReference type="ARBA" id="ARBA00022670"/>
    </source>
</evidence>
<dbReference type="Pfam" id="PF00089">
    <property type="entry name" value="Trypsin"/>
    <property type="match status" value="1"/>
</dbReference>
<dbReference type="FunFam" id="2.40.10.10:FF:000024">
    <property type="entry name" value="Serine protease 53"/>
    <property type="match status" value="1"/>
</dbReference>
<dbReference type="InterPro" id="IPR043504">
    <property type="entry name" value="Peptidase_S1_PA_chymotrypsin"/>
</dbReference>
<proteinExistence type="predicted"/>
<name>A0AAV6FJ00_9TELE</name>
<evidence type="ECO:0000256" key="3">
    <source>
        <dbReference type="ARBA" id="ARBA00022801"/>
    </source>
</evidence>
<keyword evidence="4" id="KW-0720">Serine protease</keyword>
<keyword evidence="5" id="KW-1015">Disulfide bond</keyword>
<accession>A0AAV6FJ00</accession>
<reference evidence="7" key="1">
    <citation type="submission" date="2020-10" db="EMBL/GenBank/DDBJ databases">
        <title>Chromosome-scale genome assembly of the Allis shad, Alosa alosa.</title>
        <authorList>
            <person name="Margot Z."/>
            <person name="Christophe K."/>
            <person name="Cabau C."/>
            <person name="Louis A."/>
            <person name="Berthelot C."/>
            <person name="Parey E."/>
            <person name="Roest Crollius H."/>
            <person name="Montfort J."/>
            <person name="Robinson-Rechavi M."/>
            <person name="Bucao C."/>
            <person name="Bouchez O."/>
            <person name="Gislard M."/>
            <person name="Lluch J."/>
            <person name="Milhes M."/>
            <person name="Lampietro C."/>
            <person name="Lopez Roques C."/>
            <person name="Donnadieu C."/>
            <person name="Braasch I."/>
            <person name="Desvignes T."/>
            <person name="Postlethwait J."/>
            <person name="Bobe J."/>
            <person name="Guiguen Y."/>
        </authorList>
    </citation>
    <scope>NUCLEOTIDE SEQUENCE</scope>
    <source>
        <strain evidence="7">M-15738</strain>
        <tissue evidence="7">Blood</tissue>
    </source>
</reference>
<dbReference type="PANTHER" id="PTHR24252">
    <property type="entry name" value="ACROSIN-RELATED"/>
    <property type="match status" value="1"/>
</dbReference>
<dbReference type="PRINTS" id="PR00722">
    <property type="entry name" value="CHYMOTRYPSIN"/>
</dbReference>
<dbReference type="CDD" id="cd00190">
    <property type="entry name" value="Tryp_SPc"/>
    <property type="match status" value="1"/>
</dbReference>
<dbReference type="SUPFAM" id="SSF50494">
    <property type="entry name" value="Trypsin-like serine proteases"/>
    <property type="match status" value="1"/>
</dbReference>
<dbReference type="PROSITE" id="PS00134">
    <property type="entry name" value="TRYPSIN_HIS"/>
    <property type="match status" value="1"/>
</dbReference>
<dbReference type="PANTHER" id="PTHR24252:SF7">
    <property type="entry name" value="HYALIN"/>
    <property type="match status" value="1"/>
</dbReference>
<dbReference type="Gene3D" id="2.40.10.10">
    <property type="entry name" value="Trypsin-like serine proteases"/>
    <property type="match status" value="1"/>
</dbReference>
<dbReference type="InterPro" id="IPR009003">
    <property type="entry name" value="Peptidase_S1_PA"/>
</dbReference>
<dbReference type="InterPro" id="IPR018114">
    <property type="entry name" value="TRYPSIN_HIS"/>
</dbReference>
<dbReference type="GO" id="GO:0004252">
    <property type="term" value="F:serine-type endopeptidase activity"/>
    <property type="evidence" value="ECO:0007669"/>
    <property type="project" value="InterPro"/>
</dbReference>
<dbReference type="AlphaFoldDB" id="A0AAV6FJ00"/>
<gene>
    <name evidence="7" type="ORF">AALO_G00278340</name>
</gene>
<keyword evidence="2" id="KW-0732">Signal</keyword>
<dbReference type="GO" id="GO:0006508">
    <property type="term" value="P:proteolysis"/>
    <property type="evidence" value="ECO:0007669"/>
    <property type="project" value="UniProtKB-KW"/>
</dbReference>
<evidence type="ECO:0000256" key="5">
    <source>
        <dbReference type="ARBA" id="ARBA00023157"/>
    </source>
</evidence>
<keyword evidence="8" id="KW-1185">Reference proteome</keyword>